<dbReference type="InterPro" id="IPR002048">
    <property type="entry name" value="EF_hand_dom"/>
</dbReference>
<sequence>MGPRIRTTQIKANMAASGRSPSYGGSKKNLSKSKSGKSVGLRALIEGGAKGGGLLGLGGLPARINILIVQGKPRGSGGLFGCFGDGKVYAEEQLELVGNENNPSSEFKLANRLRDNGYEVNTYSLWATDGDIVRHGCVCVNKEVFTCARQFSAHIKFLQDAKVAITPILMPGWEGNGWRTWFTDGECKEAIDLRGVASDFKSEVLRLQERYRFTETKEEKLTKIKKVFEKADANSDGVIDQQELCEAFRSMDVTISDEDVLSVINEADSNGDGRIDFDEFMEKMGPILRR</sequence>
<evidence type="ECO:0000256" key="3">
    <source>
        <dbReference type="SAM" id="MobiDB-lite"/>
    </source>
</evidence>
<dbReference type="PROSITE" id="PS50222">
    <property type="entry name" value="EF_HAND_2"/>
    <property type="match status" value="2"/>
</dbReference>
<keyword evidence="1" id="KW-0677">Repeat</keyword>
<dbReference type="InterPro" id="IPR011992">
    <property type="entry name" value="EF-hand-dom_pair"/>
</dbReference>
<keyword evidence="2" id="KW-0106">Calcium</keyword>
<evidence type="ECO:0000256" key="2">
    <source>
        <dbReference type="ARBA" id="ARBA00022837"/>
    </source>
</evidence>
<dbReference type="Pfam" id="PF13499">
    <property type="entry name" value="EF-hand_7"/>
    <property type="match status" value="1"/>
</dbReference>
<feature type="region of interest" description="Disordered" evidence="3">
    <location>
        <begin position="14"/>
        <end position="34"/>
    </location>
</feature>
<dbReference type="SMART" id="SM00054">
    <property type="entry name" value="EFh"/>
    <property type="match status" value="2"/>
</dbReference>
<reference evidence="5" key="1">
    <citation type="submission" date="2021-01" db="EMBL/GenBank/DDBJ databases">
        <authorList>
            <person name="Corre E."/>
            <person name="Pelletier E."/>
            <person name="Niang G."/>
            <person name="Scheremetjew M."/>
            <person name="Finn R."/>
            <person name="Kale V."/>
            <person name="Holt S."/>
            <person name="Cochrane G."/>
            <person name="Meng A."/>
            <person name="Brown T."/>
            <person name="Cohen L."/>
        </authorList>
    </citation>
    <scope>NUCLEOTIDE SEQUENCE</scope>
    <source>
        <strain evidence="5">CCMP644</strain>
    </source>
</reference>
<dbReference type="AlphaFoldDB" id="A0A6U5CPX1"/>
<dbReference type="InterPro" id="IPR050145">
    <property type="entry name" value="Centrin_CML-like"/>
</dbReference>
<dbReference type="PROSITE" id="PS00018">
    <property type="entry name" value="EF_HAND_1"/>
    <property type="match status" value="2"/>
</dbReference>
<protein>
    <recommendedName>
        <fullName evidence="4">EF-hand domain-containing protein</fullName>
    </recommendedName>
</protein>
<dbReference type="Gene3D" id="1.10.238.10">
    <property type="entry name" value="EF-hand"/>
    <property type="match status" value="1"/>
</dbReference>
<gene>
    <name evidence="5" type="ORF">HAND00432_LOCUS37829</name>
</gene>
<feature type="domain" description="EF-hand" evidence="4">
    <location>
        <begin position="219"/>
        <end position="254"/>
    </location>
</feature>
<evidence type="ECO:0000259" key="4">
    <source>
        <dbReference type="PROSITE" id="PS50222"/>
    </source>
</evidence>
<name>A0A6U5CPX1_HEMAN</name>
<dbReference type="InterPro" id="IPR018247">
    <property type="entry name" value="EF_Hand_1_Ca_BS"/>
</dbReference>
<dbReference type="CDD" id="cd00051">
    <property type="entry name" value="EFh"/>
    <property type="match status" value="1"/>
</dbReference>
<organism evidence="5">
    <name type="scientific">Hemiselmis andersenii</name>
    <name type="common">Cryptophyte alga</name>
    <dbReference type="NCBI Taxonomy" id="464988"/>
    <lineage>
        <taxon>Eukaryota</taxon>
        <taxon>Cryptophyceae</taxon>
        <taxon>Cryptomonadales</taxon>
        <taxon>Hemiselmidaceae</taxon>
        <taxon>Hemiselmis</taxon>
    </lineage>
</organism>
<proteinExistence type="predicted"/>
<dbReference type="EMBL" id="HBFX01062649">
    <property type="protein sequence ID" value="CAD8986816.1"/>
    <property type="molecule type" value="Transcribed_RNA"/>
</dbReference>
<dbReference type="SUPFAM" id="SSF47473">
    <property type="entry name" value="EF-hand"/>
    <property type="match status" value="1"/>
</dbReference>
<accession>A0A6U5CPX1</accession>
<evidence type="ECO:0000256" key="1">
    <source>
        <dbReference type="ARBA" id="ARBA00022737"/>
    </source>
</evidence>
<feature type="domain" description="EF-hand" evidence="4">
    <location>
        <begin position="255"/>
        <end position="290"/>
    </location>
</feature>
<dbReference type="PANTHER" id="PTHR23050">
    <property type="entry name" value="CALCIUM BINDING PROTEIN"/>
    <property type="match status" value="1"/>
</dbReference>
<evidence type="ECO:0000313" key="5">
    <source>
        <dbReference type="EMBL" id="CAD8986816.1"/>
    </source>
</evidence>
<dbReference type="GO" id="GO:0005509">
    <property type="term" value="F:calcium ion binding"/>
    <property type="evidence" value="ECO:0007669"/>
    <property type="project" value="InterPro"/>
</dbReference>